<dbReference type="Pfam" id="PF09339">
    <property type="entry name" value="HTH_IclR"/>
    <property type="match status" value="1"/>
</dbReference>
<reference evidence="6 7" key="1">
    <citation type="submission" date="2020-07" db="EMBL/GenBank/DDBJ databases">
        <title>Genomic Encyclopedia of Type Strains, Phase IV (KMG-V): Genome sequencing to study the core and pangenomes of soil and plant-associated prokaryotes.</title>
        <authorList>
            <person name="Whitman W."/>
        </authorList>
    </citation>
    <scope>NUCLEOTIDE SEQUENCE [LARGE SCALE GENOMIC DNA]</scope>
    <source>
        <strain evidence="6 7">SAS40</strain>
    </source>
</reference>
<dbReference type="Gene3D" id="3.30.450.40">
    <property type="match status" value="1"/>
</dbReference>
<dbReference type="Gene3D" id="1.10.10.10">
    <property type="entry name" value="Winged helix-like DNA-binding domain superfamily/Winged helix DNA-binding domain"/>
    <property type="match status" value="1"/>
</dbReference>
<dbReference type="GO" id="GO:0045892">
    <property type="term" value="P:negative regulation of DNA-templated transcription"/>
    <property type="evidence" value="ECO:0007669"/>
    <property type="project" value="TreeGrafter"/>
</dbReference>
<dbReference type="InterPro" id="IPR005471">
    <property type="entry name" value="Tscrpt_reg_IclR_N"/>
</dbReference>
<dbReference type="SUPFAM" id="SSF55781">
    <property type="entry name" value="GAF domain-like"/>
    <property type="match status" value="1"/>
</dbReference>
<protein>
    <submittedName>
        <fullName evidence="6">DNA-binding IclR family transcriptional regulator</fullName>
    </submittedName>
</protein>
<dbReference type="AlphaFoldDB" id="A0A7Y9LNW3"/>
<evidence type="ECO:0000259" key="4">
    <source>
        <dbReference type="PROSITE" id="PS51077"/>
    </source>
</evidence>
<evidence type="ECO:0000256" key="3">
    <source>
        <dbReference type="ARBA" id="ARBA00023163"/>
    </source>
</evidence>
<keyword evidence="7" id="KW-1185">Reference proteome</keyword>
<evidence type="ECO:0000259" key="5">
    <source>
        <dbReference type="PROSITE" id="PS51078"/>
    </source>
</evidence>
<keyword evidence="3" id="KW-0804">Transcription</keyword>
<gene>
    <name evidence="6" type="ORF">FHW18_002954</name>
</gene>
<dbReference type="InterPro" id="IPR036388">
    <property type="entry name" value="WH-like_DNA-bd_sf"/>
</dbReference>
<evidence type="ECO:0000256" key="1">
    <source>
        <dbReference type="ARBA" id="ARBA00023015"/>
    </source>
</evidence>
<name>A0A7Y9LNW3_9BURK</name>
<organism evidence="6 7">
    <name type="scientific">Pigmentiphaga litoralis</name>
    <dbReference type="NCBI Taxonomy" id="516702"/>
    <lineage>
        <taxon>Bacteria</taxon>
        <taxon>Pseudomonadati</taxon>
        <taxon>Pseudomonadota</taxon>
        <taxon>Betaproteobacteria</taxon>
        <taxon>Burkholderiales</taxon>
        <taxon>Alcaligenaceae</taxon>
        <taxon>Pigmentiphaga</taxon>
    </lineage>
</organism>
<dbReference type="SMART" id="SM00346">
    <property type="entry name" value="HTH_ICLR"/>
    <property type="match status" value="1"/>
</dbReference>
<dbReference type="InterPro" id="IPR029016">
    <property type="entry name" value="GAF-like_dom_sf"/>
</dbReference>
<dbReference type="PROSITE" id="PS51077">
    <property type="entry name" value="HTH_ICLR"/>
    <property type="match status" value="1"/>
</dbReference>
<keyword evidence="2 6" id="KW-0238">DNA-binding</keyword>
<feature type="domain" description="HTH iclR-type" evidence="4">
    <location>
        <begin position="1"/>
        <end position="61"/>
    </location>
</feature>
<dbReference type="Proteomes" id="UP000542125">
    <property type="component" value="Unassembled WGS sequence"/>
</dbReference>
<dbReference type="GO" id="GO:0003677">
    <property type="term" value="F:DNA binding"/>
    <property type="evidence" value="ECO:0007669"/>
    <property type="project" value="UniProtKB-KW"/>
</dbReference>
<dbReference type="GO" id="GO:0003700">
    <property type="term" value="F:DNA-binding transcription factor activity"/>
    <property type="evidence" value="ECO:0007669"/>
    <property type="project" value="TreeGrafter"/>
</dbReference>
<dbReference type="SUPFAM" id="SSF46785">
    <property type="entry name" value="Winged helix' DNA-binding domain"/>
    <property type="match status" value="1"/>
</dbReference>
<dbReference type="PANTHER" id="PTHR30136:SF24">
    <property type="entry name" value="HTH-TYPE TRANSCRIPTIONAL REPRESSOR ALLR"/>
    <property type="match status" value="1"/>
</dbReference>
<feature type="domain" description="IclR-ED" evidence="5">
    <location>
        <begin position="62"/>
        <end position="245"/>
    </location>
</feature>
<keyword evidence="1" id="KW-0805">Transcription regulation</keyword>
<evidence type="ECO:0000313" key="7">
    <source>
        <dbReference type="Proteomes" id="UP000542125"/>
    </source>
</evidence>
<evidence type="ECO:0000256" key="2">
    <source>
        <dbReference type="ARBA" id="ARBA00023125"/>
    </source>
</evidence>
<dbReference type="RefSeq" id="WP_179587464.1">
    <property type="nucleotide sequence ID" value="NZ_JACBYR010000001.1"/>
</dbReference>
<dbReference type="InterPro" id="IPR036390">
    <property type="entry name" value="WH_DNA-bd_sf"/>
</dbReference>
<dbReference type="InterPro" id="IPR050707">
    <property type="entry name" value="HTH_MetabolicPath_Reg"/>
</dbReference>
<dbReference type="PANTHER" id="PTHR30136">
    <property type="entry name" value="HELIX-TURN-HELIX TRANSCRIPTIONAL REGULATOR, ICLR FAMILY"/>
    <property type="match status" value="1"/>
</dbReference>
<evidence type="ECO:0000313" key="6">
    <source>
        <dbReference type="EMBL" id="NYE83683.1"/>
    </source>
</evidence>
<sequence length="262" mass="28106">MNSLEKMLSLIDIVEAAGGLDADALLARSGLPRSTLYRYLKVLAEAGLITSLPELGYTLGPRVAELDHAMRLRDPLITASRPVMQDLVRAVPGIALLCRRYQDKVLCVHQEAGTDAFHSHYERGYARPLLKGAASRIILAYTPTRTVTRLYAEQPEAFVDAGLGHTLADVKTLLARLRRTRCTISSGQVTPGVTGVAAPILDGAGNCLGSLSLTLARPHLSDDERLTIGERVMFCASAVSQALRFPPPGPDAIGSSTPVLKL</sequence>
<dbReference type="InterPro" id="IPR014757">
    <property type="entry name" value="Tscrpt_reg_IclR_C"/>
</dbReference>
<comment type="caution">
    <text evidence="6">The sequence shown here is derived from an EMBL/GenBank/DDBJ whole genome shotgun (WGS) entry which is preliminary data.</text>
</comment>
<proteinExistence type="predicted"/>
<dbReference type="EMBL" id="JACBYR010000001">
    <property type="protein sequence ID" value="NYE83683.1"/>
    <property type="molecule type" value="Genomic_DNA"/>
</dbReference>
<dbReference type="Pfam" id="PF01614">
    <property type="entry name" value="IclR_C"/>
    <property type="match status" value="1"/>
</dbReference>
<accession>A0A7Y9LNW3</accession>
<dbReference type="PROSITE" id="PS51078">
    <property type="entry name" value="ICLR_ED"/>
    <property type="match status" value="1"/>
</dbReference>